<comment type="caution">
    <text evidence="5">The sequence shown here is derived from an EMBL/GenBank/DDBJ whole genome shotgun (WGS) entry which is preliminary data.</text>
</comment>
<dbReference type="InterPro" id="IPR050204">
    <property type="entry name" value="AraC_XylS_family_regulators"/>
</dbReference>
<keyword evidence="3" id="KW-0804">Transcription</keyword>
<evidence type="ECO:0000256" key="3">
    <source>
        <dbReference type="ARBA" id="ARBA00023163"/>
    </source>
</evidence>
<evidence type="ECO:0000256" key="1">
    <source>
        <dbReference type="ARBA" id="ARBA00023015"/>
    </source>
</evidence>
<evidence type="ECO:0000259" key="4">
    <source>
        <dbReference type="PROSITE" id="PS01124"/>
    </source>
</evidence>
<dbReference type="OrthoDB" id="9809338at2"/>
<gene>
    <name evidence="5" type="ORF">DVJ77_10100</name>
</gene>
<organism evidence="5 6">
    <name type="scientific">Dyella tabacisoli</name>
    <dbReference type="NCBI Taxonomy" id="2282381"/>
    <lineage>
        <taxon>Bacteria</taxon>
        <taxon>Pseudomonadati</taxon>
        <taxon>Pseudomonadota</taxon>
        <taxon>Gammaproteobacteria</taxon>
        <taxon>Lysobacterales</taxon>
        <taxon>Rhodanobacteraceae</taxon>
        <taxon>Dyella</taxon>
    </lineage>
</organism>
<reference evidence="5 6" key="1">
    <citation type="submission" date="2018-07" db="EMBL/GenBank/DDBJ databases">
        <title>Dyella tabacisoli L4-6T, whole genome shotgun sequence.</title>
        <authorList>
            <person name="Zhou X.-K."/>
            <person name="Li W.-J."/>
            <person name="Duan Y.-Q."/>
        </authorList>
    </citation>
    <scope>NUCLEOTIDE SEQUENCE [LARGE SCALE GENOMIC DNA]</scope>
    <source>
        <strain evidence="5 6">L4-6</strain>
    </source>
</reference>
<accession>A0A369UMM0</accession>
<sequence length="181" mass="20439">MDRVGHSLRDAWKTVCEHQEHLADGVLHYLKLAIEAYVEVRSGERAQASPLRGGLAPWQAKLAKRLILDQMEASISTSSLAKACNLSRGHFTRMFKQSVGLPPHRWLQERRIERAKELLARNDCSLADVAVKCGFTDQAHFSRVFKVMTDCTPFSWRRIAHSATAISSRHATEEVSQPAYK</sequence>
<dbReference type="PROSITE" id="PS01124">
    <property type="entry name" value="HTH_ARAC_FAMILY_2"/>
    <property type="match status" value="1"/>
</dbReference>
<keyword evidence="6" id="KW-1185">Reference proteome</keyword>
<dbReference type="PANTHER" id="PTHR46796">
    <property type="entry name" value="HTH-TYPE TRANSCRIPTIONAL ACTIVATOR RHAS-RELATED"/>
    <property type="match status" value="1"/>
</dbReference>
<dbReference type="Proteomes" id="UP000253782">
    <property type="component" value="Unassembled WGS sequence"/>
</dbReference>
<feature type="domain" description="HTH araC/xylS-type" evidence="4">
    <location>
        <begin position="61"/>
        <end position="159"/>
    </location>
</feature>
<dbReference type="Pfam" id="PF12833">
    <property type="entry name" value="HTH_18"/>
    <property type="match status" value="1"/>
</dbReference>
<dbReference type="EMBL" id="QQAH01000009">
    <property type="protein sequence ID" value="RDD81846.1"/>
    <property type="molecule type" value="Genomic_DNA"/>
</dbReference>
<keyword evidence="1" id="KW-0805">Transcription regulation</keyword>
<dbReference type="InterPro" id="IPR009057">
    <property type="entry name" value="Homeodomain-like_sf"/>
</dbReference>
<evidence type="ECO:0000313" key="5">
    <source>
        <dbReference type="EMBL" id="RDD81846.1"/>
    </source>
</evidence>
<evidence type="ECO:0000313" key="6">
    <source>
        <dbReference type="Proteomes" id="UP000253782"/>
    </source>
</evidence>
<evidence type="ECO:0000256" key="2">
    <source>
        <dbReference type="ARBA" id="ARBA00023125"/>
    </source>
</evidence>
<protein>
    <submittedName>
        <fullName evidence="5">AraC family transcriptional regulator</fullName>
    </submittedName>
</protein>
<dbReference type="PANTHER" id="PTHR46796:SF14">
    <property type="entry name" value="TRANSCRIPTIONAL REGULATORY PROTEIN"/>
    <property type="match status" value="1"/>
</dbReference>
<dbReference type="AlphaFoldDB" id="A0A369UMM0"/>
<proteinExistence type="predicted"/>
<dbReference type="Gene3D" id="1.10.10.60">
    <property type="entry name" value="Homeodomain-like"/>
    <property type="match status" value="2"/>
</dbReference>
<dbReference type="InterPro" id="IPR018060">
    <property type="entry name" value="HTH_AraC"/>
</dbReference>
<keyword evidence="2" id="KW-0238">DNA-binding</keyword>
<dbReference type="SUPFAM" id="SSF46689">
    <property type="entry name" value="Homeodomain-like"/>
    <property type="match status" value="2"/>
</dbReference>
<dbReference type="GO" id="GO:0003700">
    <property type="term" value="F:DNA-binding transcription factor activity"/>
    <property type="evidence" value="ECO:0007669"/>
    <property type="project" value="InterPro"/>
</dbReference>
<name>A0A369UMM0_9GAMM</name>
<dbReference type="SMART" id="SM00342">
    <property type="entry name" value="HTH_ARAC"/>
    <property type="match status" value="1"/>
</dbReference>
<dbReference type="GO" id="GO:0043565">
    <property type="term" value="F:sequence-specific DNA binding"/>
    <property type="evidence" value="ECO:0007669"/>
    <property type="project" value="InterPro"/>
</dbReference>